<dbReference type="Pfam" id="PF19908">
    <property type="entry name" value="DUF6381"/>
    <property type="match status" value="1"/>
</dbReference>
<accession>A0A5P2UTH4</accession>
<dbReference type="KEGG" id="ssub:CP968_02120"/>
<sequence length="49" mass="5519">MRDKAQELEQAASRTDSSAERRRLTEKALRIREKSEQVNGPGSGTMDPM</sequence>
<dbReference type="AlphaFoldDB" id="A0A5P2UTH4"/>
<keyword evidence="3" id="KW-1185">Reference proteome</keyword>
<evidence type="ECO:0000313" key="2">
    <source>
        <dbReference type="EMBL" id="QEU82652.1"/>
    </source>
</evidence>
<dbReference type="EMBL" id="CP023701">
    <property type="protein sequence ID" value="QEU82652.1"/>
    <property type="molecule type" value="Genomic_DNA"/>
</dbReference>
<reference evidence="2 3" key="1">
    <citation type="submission" date="2017-09" db="EMBL/GenBank/DDBJ databases">
        <authorList>
            <person name="Lee N."/>
            <person name="Cho B.-K."/>
        </authorList>
    </citation>
    <scope>NUCLEOTIDE SEQUENCE [LARGE SCALE GENOMIC DNA]</scope>
    <source>
        <strain evidence="2 3">ATCC 27467</strain>
    </source>
</reference>
<organism evidence="2 3">
    <name type="scientific">Streptomyces subrutilus</name>
    <dbReference type="NCBI Taxonomy" id="36818"/>
    <lineage>
        <taxon>Bacteria</taxon>
        <taxon>Bacillati</taxon>
        <taxon>Actinomycetota</taxon>
        <taxon>Actinomycetes</taxon>
        <taxon>Kitasatosporales</taxon>
        <taxon>Streptomycetaceae</taxon>
        <taxon>Streptomyces</taxon>
    </lineage>
</organism>
<name>A0A5P2UTH4_9ACTN</name>
<dbReference type="Proteomes" id="UP000326831">
    <property type="component" value="Chromosome"/>
</dbReference>
<gene>
    <name evidence="2" type="ORF">CP968_02120</name>
</gene>
<feature type="region of interest" description="Disordered" evidence="1">
    <location>
        <begin position="1"/>
        <end position="49"/>
    </location>
</feature>
<proteinExistence type="predicted"/>
<protein>
    <submittedName>
        <fullName evidence="2">Small hydrophilic protein</fullName>
    </submittedName>
</protein>
<evidence type="ECO:0000256" key="1">
    <source>
        <dbReference type="SAM" id="MobiDB-lite"/>
    </source>
</evidence>
<feature type="compositionally biased region" description="Basic and acidic residues" evidence="1">
    <location>
        <begin position="17"/>
        <end position="36"/>
    </location>
</feature>
<dbReference type="OrthoDB" id="4315724at2"/>
<dbReference type="InterPro" id="IPR045961">
    <property type="entry name" value="DUF6381"/>
</dbReference>
<evidence type="ECO:0000313" key="3">
    <source>
        <dbReference type="Proteomes" id="UP000326831"/>
    </source>
</evidence>